<name>A0A4T0HER2_WALIC</name>
<evidence type="ECO:0000259" key="2">
    <source>
        <dbReference type="Pfam" id="PF10159"/>
    </source>
</evidence>
<dbReference type="AlphaFoldDB" id="A0A4T0HER2"/>
<gene>
    <name evidence="3" type="ORF">E3P86_00867</name>
</gene>
<organism evidence="3 4">
    <name type="scientific">Wallemia ichthyophaga</name>
    <dbReference type="NCBI Taxonomy" id="245174"/>
    <lineage>
        <taxon>Eukaryota</taxon>
        <taxon>Fungi</taxon>
        <taxon>Dikarya</taxon>
        <taxon>Basidiomycota</taxon>
        <taxon>Wallemiomycotina</taxon>
        <taxon>Wallemiomycetes</taxon>
        <taxon>Wallemiales</taxon>
        <taxon>Wallemiaceae</taxon>
        <taxon>Wallemia</taxon>
    </lineage>
</organism>
<feature type="region of interest" description="Disordered" evidence="1">
    <location>
        <begin position="86"/>
        <end position="150"/>
    </location>
</feature>
<dbReference type="InterPro" id="IPR019315">
    <property type="entry name" value="MMTA2_N"/>
</dbReference>
<dbReference type="PANTHER" id="PTHR14580:SF0">
    <property type="entry name" value="MULTIPLE MYELOMA TUMOR-ASSOCIATED PROTEIN 2"/>
    <property type="match status" value="1"/>
</dbReference>
<sequence length="150" mass="17584">MEGEPTRGGTRGGAGDFSWNAVKEDKHREYYLGHSVKAAAGRWQKNKDIHWYNRDDDNADEGEIQRKKKEEIKKIKEAEEDALSVALGYAPKPRQSEEEKIAAKAQKNAEKRIRKEERDKVRAEREQRRKESGRDSRYTPYTTDNHQRRK</sequence>
<proteinExistence type="predicted"/>
<accession>A0A4T0HER2</accession>
<evidence type="ECO:0000313" key="3">
    <source>
        <dbReference type="EMBL" id="TIB40014.1"/>
    </source>
</evidence>
<evidence type="ECO:0000256" key="1">
    <source>
        <dbReference type="SAM" id="MobiDB-lite"/>
    </source>
</evidence>
<reference evidence="3 4" key="1">
    <citation type="submission" date="2019-03" db="EMBL/GenBank/DDBJ databases">
        <title>Sequencing 23 genomes of Wallemia ichthyophaga.</title>
        <authorList>
            <person name="Gostincar C."/>
        </authorList>
    </citation>
    <scope>NUCLEOTIDE SEQUENCE [LARGE SCALE GENOMIC DNA]</scope>
    <source>
        <strain evidence="3 4">EXF-6200</strain>
    </source>
</reference>
<feature type="domain" description="Multiple myeloma tumor-associated protein 2-like N-terminal" evidence="2">
    <location>
        <begin position="9"/>
        <end position="88"/>
    </location>
</feature>
<dbReference type="Proteomes" id="UP000310689">
    <property type="component" value="Unassembled WGS sequence"/>
</dbReference>
<comment type="caution">
    <text evidence="3">The sequence shown here is derived from an EMBL/GenBank/DDBJ whole genome shotgun (WGS) entry which is preliminary data.</text>
</comment>
<dbReference type="InterPro" id="IPR039207">
    <property type="entry name" value="MMTAG2-like"/>
</dbReference>
<evidence type="ECO:0000313" key="4">
    <source>
        <dbReference type="Proteomes" id="UP000310689"/>
    </source>
</evidence>
<dbReference type="PANTHER" id="PTHR14580">
    <property type="entry name" value="MULTIPLE MYELOMA TUMOR-ASSOCIATED PROTEIN 2 FAMILY MEMBER"/>
    <property type="match status" value="1"/>
</dbReference>
<dbReference type="Pfam" id="PF10159">
    <property type="entry name" value="MMtag"/>
    <property type="match status" value="1"/>
</dbReference>
<feature type="compositionally biased region" description="Basic and acidic residues" evidence="1">
    <location>
        <begin position="94"/>
        <end position="137"/>
    </location>
</feature>
<protein>
    <recommendedName>
        <fullName evidence="2">Multiple myeloma tumor-associated protein 2-like N-terminal domain-containing protein</fullName>
    </recommendedName>
</protein>
<dbReference type="EMBL" id="SPOI01000022">
    <property type="protein sequence ID" value="TIB40014.1"/>
    <property type="molecule type" value="Genomic_DNA"/>
</dbReference>